<proteinExistence type="predicted"/>
<dbReference type="PANTHER" id="PTHR33116">
    <property type="entry name" value="REVERSE TRANSCRIPTASE ZINC-BINDING DOMAIN-CONTAINING PROTEIN-RELATED-RELATED"/>
    <property type="match status" value="1"/>
</dbReference>
<reference evidence="3 4" key="1">
    <citation type="submission" date="2023-10" db="EMBL/GenBank/DDBJ databases">
        <title>Chromosome-scale genome assembly provides insights into flower coloration mechanisms of Canna indica.</title>
        <authorList>
            <person name="Li C."/>
        </authorList>
    </citation>
    <scope>NUCLEOTIDE SEQUENCE [LARGE SCALE GENOMIC DNA]</scope>
    <source>
        <tissue evidence="3">Flower</tissue>
    </source>
</reference>
<dbReference type="InterPro" id="IPR000477">
    <property type="entry name" value="RT_dom"/>
</dbReference>
<dbReference type="Pfam" id="PF00078">
    <property type="entry name" value="RVT_1"/>
    <property type="match status" value="1"/>
</dbReference>
<dbReference type="PANTHER" id="PTHR33116:SF86">
    <property type="entry name" value="REVERSE TRANSCRIPTASE DOMAIN-CONTAINING PROTEIN"/>
    <property type="match status" value="1"/>
</dbReference>
<dbReference type="Proteomes" id="UP001327560">
    <property type="component" value="Chromosome 6"/>
</dbReference>
<keyword evidence="4" id="KW-1185">Reference proteome</keyword>
<name>A0AAQ3KL47_9LILI</name>
<dbReference type="SUPFAM" id="SSF56672">
    <property type="entry name" value="DNA/RNA polymerases"/>
    <property type="match status" value="1"/>
</dbReference>
<dbReference type="AlphaFoldDB" id="A0AAQ3KL47"/>
<evidence type="ECO:0000259" key="1">
    <source>
        <dbReference type="Pfam" id="PF00078"/>
    </source>
</evidence>
<accession>A0AAQ3KL47</accession>
<evidence type="ECO:0000313" key="4">
    <source>
        <dbReference type="Proteomes" id="UP001327560"/>
    </source>
</evidence>
<evidence type="ECO:0000259" key="2">
    <source>
        <dbReference type="Pfam" id="PF13966"/>
    </source>
</evidence>
<dbReference type="InterPro" id="IPR026960">
    <property type="entry name" value="RVT-Znf"/>
</dbReference>
<organism evidence="3 4">
    <name type="scientific">Canna indica</name>
    <name type="common">Indian-shot</name>
    <dbReference type="NCBI Taxonomy" id="4628"/>
    <lineage>
        <taxon>Eukaryota</taxon>
        <taxon>Viridiplantae</taxon>
        <taxon>Streptophyta</taxon>
        <taxon>Embryophyta</taxon>
        <taxon>Tracheophyta</taxon>
        <taxon>Spermatophyta</taxon>
        <taxon>Magnoliopsida</taxon>
        <taxon>Liliopsida</taxon>
        <taxon>Zingiberales</taxon>
        <taxon>Cannaceae</taxon>
        <taxon>Canna</taxon>
    </lineage>
</organism>
<evidence type="ECO:0008006" key="5">
    <source>
        <dbReference type="Google" id="ProtNLM"/>
    </source>
</evidence>
<feature type="domain" description="Reverse transcriptase zinc-binding" evidence="2">
    <location>
        <begin position="354"/>
        <end position="405"/>
    </location>
</feature>
<evidence type="ECO:0000313" key="3">
    <source>
        <dbReference type="EMBL" id="WOL10644.1"/>
    </source>
</evidence>
<gene>
    <name evidence="3" type="ORF">Cni_G19403</name>
</gene>
<protein>
    <recommendedName>
        <fullName evidence="5">Reverse transcriptase zinc-binding domain-containing protein</fullName>
    </recommendedName>
</protein>
<sequence>MSHLRPISLCNVFYKICSKILVQRLHPFMNRLISPNQSAFVLGCLISENILVAHEVVHHLKTTSPSSSQSMAIKFDMSGAYDRVEWNFLAAIMKALGFHEDFIKLVLQCVSLGLHTMLQQLHTSMGCRGVKLGRHCSEVTSLFFANDIMVFSKADDHNARCIRDLFKHFEEMSGQQINEHKSSIFFSKNTPHRLRSHLSSIIHIPNIGEQDKYLGLPATVNRSKKETFDFIISRIRNKMDSWSSKFLSRAGKATLIKLVLAAMPNYAMSCFCISDVLCHKIDQLFDKNTRLWNTTAVCALFPPTVADTILKINIPTWHDKWVWHYNTNGAYTVASGYHLSESMSLHLSSSTSAIPSFRWRSIWKLKVPPRVKVFLWRLMHDCLPLKDGLRHQQIVIHDTCCPCASYIQNRLSMFSSIVAWRTTYGAVLDFSSLIGEVCYQSQTGDFYRNKDYVVPLLVLSLFLAYRGVLGTIETFATLTIR</sequence>
<feature type="domain" description="Reverse transcriptase" evidence="1">
    <location>
        <begin position="3"/>
        <end position="197"/>
    </location>
</feature>
<dbReference type="InterPro" id="IPR043502">
    <property type="entry name" value="DNA/RNA_pol_sf"/>
</dbReference>
<dbReference type="Pfam" id="PF13966">
    <property type="entry name" value="zf-RVT"/>
    <property type="match status" value="1"/>
</dbReference>
<dbReference type="EMBL" id="CP136895">
    <property type="protein sequence ID" value="WOL10644.1"/>
    <property type="molecule type" value="Genomic_DNA"/>
</dbReference>
<dbReference type="CDD" id="cd01650">
    <property type="entry name" value="RT_nLTR_like"/>
    <property type="match status" value="1"/>
</dbReference>